<evidence type="ECO:0000313" key="3">
    <source>
        <dbReference type="EMBL" id="CAF1526527.1"/>
    </source>
</evidence>
<accession>A0A815VA43</accession>
<keyword evidence="1" id="KW-1133">Transmembrane helix</keyword>
<dbReference type="Proteomes" id="UP000681722">
    <property type="component" value="Unassembled WGS sequence"/>
</dbReference>
<evidence type="ECO:0000313" key="2">
    <source>
        <dbReference type="EMBL" id="CAF1387708.1"/>
    </source>
</evidence>
<comment type="caution">
    <text evidence="3">The sequence shown here is derived from an EMBL/GenBank/DDBJ whole genome shotgun (WGS) entry which is preliminary data.</text>
</comment>
<dbReference type="AlphaFoldDB" id="A0A815VA43"/>
<dbReference type="EMBL" id="CAJNOK010025246">
    <property type="protein sequence ID" value="CAF1387708.1"/>
    <property type="molecule type" value="Genomic_DNA"/>
</dbReference>
<dbReference type="Proteomes" id="UP000682733">
    <property type="component" value="Unassembled WGS sequence"/>
</dbReference>
<gene>
    <name evidence="3" type="ORF">GPM918_LOCUS37810</name>
    <name evidence="2" type="ORF">OVA965_LOCUS32417</name>
    <name evidence="5" type="ORF">SRO942_LOCUS38593</name>
    <name evidence="4" type="ORF">TMI583_LOCUS33275</name>
</gene>
<dbReference type="EMBL" id="CAJNOQ010024349">
    <property type="protein sequence ID" value="CAF1526527.1"/>
    <property type="molecule type" value="Genomic_DNA"/>
</dbReference>
<evidence type="ECO:0000313" key="5">
    <source>
        <dbReference type="EMBL" id="CAF4385597.1"/>
    </source>
</evidence>
<dbReference type="PANTHER" id="PTHR46579:SF1">
    <property type="entry name" value="F5_8 TYPE C DOMAIN-CONTAINING PROTEIN"/>
    <property type="match status" value="1"/>
</dbReference>
<evidence type="ECO:0000313" key="6">
    <source>
        <dbReference type="Proteomes" id="UP000663829"/>
    </source>
</evidence>
<proteinExistence type="predicted"/>
<feature type="transmembrane region" description="Helical" evidence="1">
    <location>
        <begin position="249"/>
        <end position="275"/>
    </location>
</feature>
<dbReference type="Proteomes" id="UP000677228">
    <property type="component" value="Unassembled WGS sequence"/>
</dbReference>
<dbReference type="PANTHER" id="PTHR46579">
    <property type="entry name" value="F5/8 TYPE C DOMAIN-CONTAINING PROTEIN-RELATED"/>
    <property type="match status" value="1"/>
</dbReference>
<keyword evidence="1" id="KW-0472">Membrane</keyword>
<protein>
    <submittedName>
        <fullName evidence="3">Uncharacterized protein</fullName>
    </submittedName>
</protein>
<dbReference type="OrthoDB" id="6502094at2759"/>
<sequence length="415" mass="48224">MHSDGVNIMTTKHRHCYATTATILEIPPPLRDVAKNKILLSLYFGRKQPSVESMYGRLIDDILTLKQRGLTVENEKNEIINFNFRCQTDKNDLPCRAVKWKINQFNENYACTHCKQEGNTLNSPLVYYPYSDNHVLRTQHDFVHAAKLAASRSKPGYVTIVEGIKGLTPLLKIYKNVTEHCIFDYMHAVCGGSGHIGHLLQKWLSHTSSTTATQMSDFVLETLIPHDVKVIMKSFSDLEWYKSKELKFFLLYISMPLVVKFLPAAIANHFVLFFLSIRILHFYEDVSQIDDAKEFLQQYRKELAAIYGAKFELYSVHLLQYFPNQCRQHGALYTTSYFSEESFLGYLKSLRKNTTVKIGRNIFHQYLLQTTIHKDETLTLENLFIDEQIYDSTYISKQELNKFLPLLQQQFQVNI</sequence>
<keyword evidence="1" id="KW-0812">Transmembrane</keyword>
<dbReference type="Proteomes" id="UP000663829">
    <property type="component" value="Unassembled WGS sequence"/>
</dbReference>
<organism evidence="3 6">
    <name type="scientific">Didymodactylos carnosus</name>
    <dbReference type="NCBI Taxonomy" id="1234261"/>
    <lineage>
        <taxon>Eukaryota</taxon>
        <taxon>Metazoa</taxon>
        <taxon>Spiralia</taxon>
        <taxon>Gnathifera</taxon>
        <taxon>Rotifera</taxon>
        <taxon>Eurotatoria</taxon>
        <taxon>Bdelloidea</taxon>
        <taxon>Philodinida</taxon>
        <taxon>Philodinidae</taxon>
        <taxon>Didymodactylos</taxon>
    </lineage>
</organism>
<dbReference type="EMBL" id="CAJOBC010089915">
    <property type="protein sequence ID" value="CAF4385597.1"/>
    <property type="molecule type" value="Genomic_DNA"/>
</dbReference>
<keyword evidence="6" id="KW-1185">Reference proteome</keyword>
<reference evidence="3" key="1">
    <citation type="submission" date="2021-02" db="EMBL/GenBank/DDBJ databases">
        <authorList>
            <person name="Nowell W R."/>
        </authorList>
    </citation>
    <scope>NUCLEOTIDE SEQUENCE</scope>
</reference>
<evidence type="ECO:0000256" key="1">
    <source>
        <dbReference type="SAM" id="Phobius"/>
    </source>
</evidence>
<name>A0A815VA43_9BILA</name>
<evidence type="ECO:0000313" key="4">
    <source>
        <dbReference type="EMBL" id="CAF4195550.1"/>
    </source>
</evidence>
<dbReference type="EMBL" id="CAJOBA010046948">
    <property type="protein sequence ID" value="CAF4195550.1"/>
    <property type="molecule type" value="Genomic_DNA"/>
</dbReference>